<dbReference type="GO" id="GO:0005886">
    <property type="term" value="C:plasma membrane"/>
    <property type="evidence" value="ECO:0007669"/>
    <property type="project" value="TreeGrafter"/>
</dbReference>
<dbReference type="AlphaFoldDB" id="A0A5B9MF19"/>
<organism evidence="6 7">
    <name type="scientific">Stieleria maiorica</name>
    <dbReference type="NCBI Taxonomy" id="2795974"/>
    <lineage>
        <taxon>Bacteria</taxon>
        <taxon>Pseudomonadati</taxon>
        <taxon>Planctomycetota</taxon>
        <taxon>Planctomycetia</taxon>
        <taxon>Pirellulales</taxon>
        <taxon>Pirellulaceae</taxon>
        <taxon>Stieleria</taxon>
    </lineage>
</organism>
<proteinExistence type="inferred from homology"/>
<feature type="region of interest" description="Disordered" evidence="4">
    <location>
        <begin position="1"/>
        <end position="32"/>
    </location>
</feature>
<sequence>MKTSSGPSQSSVGIAPARIVHPSRRPGTERSVQPLGSRLIEAGLIREDQLETALAHQASEEDRLQALAAQEGTDTIGRIKRKHFKRLGEVVAELGLVDEANLLPMLGEQLGVEGVKLREGLIDPVAVSLIPRDYAERYRVLPLMRVRDELTVAMADPQDLAAIDTLADVSGCRIRPVLTLASGIERLLPRCYEDDFAVDSVTADLDVEQLELDSEAIDLDLHGTQQLAEGSPVINLVNYAIIQAVRQGASDIHIEAGKKFTSVRFRIDGALREVMKPRKEMHAAIVSRIKVMAKLDIAEHRQPQDGRLHVRISRRDVDLRVSTLPTVLGEKVVMRVLDRNSVTFDLNSLGLPNASLTSVRRMLSRPHGLVLVTGPTGSGKTTTLYSAIELIKGIERNVITVEDPVEYQLELINQVQVAKETGMTFAQALRSILRQDPDVIMVGEIRDRETAETAIQAALTGHLVLSTLHTNDSAAAITRLMDMGIESFKIAASLVGVIAQRLMRNLCPNCKETYYASTKMLDELHYTGDPRQSFARSRGCGECYESGYRGRTGVYELFEITPDIRTLINQGADLETLRQSRNGPSLLSEGIQLAQDKVTSLEEVGRVALVD</sequence>
<dbReference type="InterPro" id="IPR007831">
    <property type="entry name" value="T2SS_GspE_N"/>
</dbReference>
<dbReference type="FunFam" id="3.30.450.90:FF:000001">
    <property type="entry name" value="Type II secretion system ATPase GspE"/>
    <property type="match status" value="1"/>
</dbReference>
<dbReference type="SUPFAM" id="SSF52540">
    <property type="entry name" value="P-loop containing nucleoside triphosphate hydrolases"/>
    <property type="match status" value="1"/>
</dbReference>
<dbReference type="Pfam" id="PF05157">
    <property type="entry name" value="MshEN"/>
    <property type="match status" value="1"/>
</dbReference>
<dbReference type="GO" id="GO:0005524">
    <property type="term" value="F:ATP binding"/>
    <property type="evidence" value="ECO:0007669"/>
    <property type="project" value="UniProtKB-KW"/>
</dbReference>
<dbReference type="Gene3D" id="3.30.300.160">
    <property type="entry name" value="Type II secretion system, protein E, N-terminal domain"/>
    <property type="match status" value="1"/>
</dbReference>
<dbReference type="Gene3D" id="3.40.50.300">
    <property type="entry name" value="P-loop containing nucleotide triphosphate hydrolases"/>
    <property type="match status" value="1"/>
</dbReference>
<dbReference type="FunFam" id="3.40.50.300:FF:000398">
    <property type="entry name" value="Type IV pilus assembly ATPase PilB"/>
    <property type="match status" value="1"/>
</dbReference>
<keyword evidence="2" id="KW-0547">Nucleotide-binding</keyword>
<dbReference type="SMART" id="SM00382">
    <property type="entry name" value="AAA"/>
    <property type="match status" value="1"/>
</dbReference>
<protein>
    <submittedName>
        <fullName evidence="6">Type II secretion system protein E</fullName>
    </submittedName>
</protein>
<dbReference type="InterPro" id="IPR001482">
    <property type="entry name" value="T2SS/T4SS_dom"/>
</dbReference>
<dbReference type="PANTHER" id="PTHR30258">
    <property type="entry name" value="TYPE II SECRETION SYSTEM PROTEIN GSPE-RELATED"/>
    <property type="match status" value="1"/>
</dbReference>
<dbReference type="RefSeq" id="WP_147869060.1">
    <property type="nucleotide sequence ID" value="NZ_CP036264.1"/>
</dbReference>
<dbReference type="GO" id="GO:0016887">
    <property type="term" value="F:ATP hydrolysis activity"/>
    <property type="evidence" value="ECO:0007669"/>
    <property type="project" value="TreeGrafter"/>
</dbReference>
<dbReference type="KEGG" id="smam:Mal15_37640"/>
<dbReference type="Proteomes" id="UP000321353">
    <property type="component" value="Chromosome"/>
</dbReference>
<dbReference type="InterPro" id="IPR037257">
    <property type="entry name" value="T2SS_E_N_sf"/>
</dbReference>
<comment type="similarity">
    <text evidence="1">Belongs to the GSP E family.</text>
</comment>
<keyword evidence="7" id="KW-1185">Reference proteome</keyword>
<evidence type="ECO:0000259" key="5">
    <source>
        <dbReference type="PROSITE" id="PS00662"/>
    </source>
</evidence>
<feature type="compositionally biased region" description="Polar residues" evidence="4">
    <location>
        <begin position="1"/>
        <end position="12"/>
    </location>
</feature>
<evidence type="ECO:0000256" key="2">
    <source>
        <dbReference type="ARBA" id="ARBA00022741"/>
    </source>
</evidence>
<dbReference type="PANTHER" id="PTHR30258:SF2">
    <property type="entry name" value="COMG OPERON PROTEIN 1"/>
    <property type="match status" value="1"/>
</dbReference>
<dbReference type="PROSITE" id="PS00662">
    <property type="entry name" value="T2SP_E"/>
    <property type="match status" value="1"/>
</dbReference>
<name>A0A5B9MF19_9BACT</name>
<dbReference type="EMBL" id="CP036264">
    <property type="protein sequence ID" value="QEF99698.1"/>
    <property type="molecule type" value="Genomic_DNA"/>
</dbReference>
<accession>A0A5B9MF19</accession>
<dbReference type="SUPFAM" id="SSF160246">
    <property type="entry name" value="EspE N-terminal domain-like"/>
    <property type="match status" value="1"/>
</dbReference>
<evidence type="ECO:0000256" key="1">
    <source>
        <dbReference type="ARBA" id="ARBA00006611"/>
    </source>
</evidence>
<dbReference type="InterPro" id="IPR027417">
    <property type="entry name" value="P-loop_NTPase"/>
</dbReference>
<dbReference type="Gene3D" id="3.30.450.90">
    <property type="match status" value="1"/>
</dbReference>
<evidence type="ECO:0000256" key="3">
    <source>
        <dbReference type="ARBA" id="ARBA00022840"/>
    </source>
</evidence>
<keyword evidence="3" id="KW-0067">ATP-binding</keyword>
<reference evidence="6 7" key="1">
    <citation type="submission" date="2019-02" db="EMBL/GenBank/DDBJ databases">
        <title>Planctomycetal bacteria perform biofilm scaping via a novel small molecule.</title>
        <authorList>
            <person name="Jeske O."/>
            <person name="Boedeker C."/>
            <person name="Wiegand S."/>
            <person name="Breitling P."/>
            <person name="Kallscheuer N."/>
            <person name="Jogler M."/>
            <person name="Rohde M."/>
            <person name="Petersen J."/>
            <person name="Medema M.H."/>
            <person name="Surup F."/>
            <person name="Jogler C."/>
        </authorList>
    </citation>
    <scope>NUCLEOTIDE SEQUENCE [LARGE SCALE GENOMIC DNA]</scope>
    <source>
        <strain evidence="6 7">Mal15</strain>
    </source>
</reference>
<dbReference type="InterPro" id="IPR003593">
    <property type="entry name" value="AAA+_ATPase"/>
</dbReference>
<evidence type="ECO:0000313" key="6">
    <source>
        <dbReference type="EMBL" id="QEF99698.1"/>
    </source>
</evidence>
<gene>
    <name evidence="6" type="primary">epsE_9</name>
    <name evidence="6" type="ORF">Mal15_37640</name>
</gene>
<dbReference type="Pfam" id="PF00437">
    <property type="entry name" value="T2SSE"/>
    <property type="match status" value="1"/>
</dbReference>
<evidence type="ECO:0000313" key="7">
    <source>
        <dbReference type="Proteomes" id="UP000321353"/>
    </source>
</evidence>
<feature type="domain" description="Bacterial type II secretion system protein E" evidence="5">
    <location>
        <begin position="433"/>
        <end position="447"/>
    </location>
</feature>
<dbReference type="CDD" id="cd01129">
    <property type="entry name" value="PulE-GspE-like"/>
    <property type="match status" value="1"/>
</dbReference>
<evidence type="ECO:0000256" key="4">
    <source>
        <dbReference type="SAM" id="MobiDB-lite"/>
    </source>
</evidence>